<name>A0ABS4IGP8_9BACI</name>
<evidence type="ECO:0000313" key="2">
    <source>
        <dbReference type="Proteomes" id="UP001519345"/>
    </source>
</evidence>
<reference evidence="1 2" key="1">
    <citation type="submission" date="2021-03" db="EMBL/GenBank/DDBJ databases">
        <title>Genomic Encyclopedia of Type Strains, Phase IV (KMG-IV): sequencing the most valuable type-strain genomes for metagenomic binning, comparative biology and taxonomic classification.</title>
        <authorList>
            <person name="Goeker M."/>
        </authorList>
    </citation>
    <scope>NUCLEOTIDE SEQUENCE [LARGE SCALE GENOMIC DNA]</scope>
    <source>
        <strain evidence="1 2">DSM 25609</strain>
    </source>
</reference>
<keyword evidence="2" id="KW-1185">Reference proteome</keyword>
<dbReference type="EMBL" id="JAGGKX010000010">
    <property type="protein sequence ID" value="MBP1970114.1"/>
    <property type="molecule type" value="Genomic_DNA"/>
</dbReference>
<evidence type="ECO:0000313" key="1">
    <source>
        <dbReference type="EMBL" id="MBP1970114.1"/>
    </source>
</evidence>
<keyword evidence="1" id="KW-0238">DNA-binding</keyword>
<proteinExistence type="predicted"/>
<dbReference type="Proteomes" id="UP001519345">
    <property type="component" value="Unassembled WGS sequence"/>
</dbReference>
<comment type="caution">
    <text evidence="1">The sequence shown here is derived from an EMBL/GenBank/DDBJ whole genome shotgun (WGS) entry which is preliminary data.</text>
</comment>
<protein>
    <submittedName>
        <fullName evidence="1">DNA-binding WGR domain protein</fullName>
    </submittedName>
</protein>
<organism evidence="1 2">
    <name type="scientific">Virgibacillus natechei</name>
    <dbReference type="NCBI Taxonomy" id="1216297"/>
    <lineage>
        <taxon>Bacteria</taxon>
        <taxon>Bacillati</taxon>
        <taxon>Bacillota</taxon>
        <taxon>Bacilli</taxon>
        <taxon>Bacillales</taxon>
        <taxon>Bacillaceae</taxon>
        <taxon>Virgibacillus</taxon>
    </lineage>
</organism>
<accession>A0ABS4IGP8</accession>
<sequence length="57" mass="6816">MISNTVERRPTKRFSSKEDLDKLRKFVNAEKKKSGYNEERTISQIFFENAKKQGRHI</sequence>
<dbReference type="GO" id="GO:0003677">
    <property type="term" value="F:DNA binding"/>
    <property type="evidence" value="ECO:0007669"/>
    <property type="project" value="UniProtKB-KW"/>
</dbReference>
<gene>
    <name evidence="1" type="ORF">J2Z83_002230</name>
</gene>